<accession>A0ABR4RQC4</accession>
<evidence type="ECO:0008006" key="4">
    <source>
        <dbReference type="Google" id="ProtNLM"/>
    </source>
</evidence>
<proteinExistence type="predicted"/>
<dbReference type="Proteomes" id="UP000027129">
    <property type="component" value="Unassembled WGS sequence"/>
</dbReference>
<gene>
    <name evidence="2" type="ORF">Lani381_0840</name>
</gene>
<dbReference type="InterPro" id="IPR034829">
    <property type="entry name" value="DnaD-like_sf"/>
</dbReference>
<dbReference type="Gene3D" id="1.10.10.630">
    <property type="entry name" value="DnaD domain-like"/>
    <property type="match status" value="1"/>
</dbReference>
<evidence type="ECO:0000256" key="1">
    <source>
        <dbReference type="SAM" id="MobiDB-lite"/>
    </source>
</evidence>
<feature type="compositionally biased region" description="Polar residues" evidence="1">
    <location>
        <begin position="263"/>
        <end position="276"/>
    </location>
</feature>
<dbReference type="RefSeq" id="WP_052006350.1">
    <property type="nucleotide sequence ID" value="NZ_CAJKXD010000001.1"/>
</dbReference>
<keyword evidence="3" id="KW-1185">Reference proteome</keyword>
<evidence type="ECO:0000313" key="3">
    <source>
        <dbReference type="Proteomes" id="UP000027129"/>
    </source>
</evidence>
<evidence type="ECO:0000313" key="2">
    <source>
        <dbReference type="EMBL" id="KDA46156.1"/>
    </source>
</evidence>
<feature type="region of interest" description="Disordered" evidence="1">
    <location>
        <begin position="256"/>
        <end position="282"/>
    </location>
</feature>
<dbReference type="EMBL" id="JMHU01000007">
    <property type="protein sequence ID" value="KDA46156.1"/>
    <property type="molecule type" value="Genomic_DNA"/>
</dbReference>
<sequence length="282" mass="33252">MNNLLFDEPPIVVSPTLAKMLGSLDEAAILQQIHYWTQKNTNIRDGYSWVYNTISEWQKQFSWIESDKTMRTKLKSLENKGLLVTGNYNKAKFDRTKWYRIDYDAFSQMVTAFGKSYRTNRQELPNATGKNYQTYTIDYTETTTEKIDDDSSRANLSDLDIQLECHRQIQPIAQYFERNFGQITQTERMKLLDEYRDWYEEGVPKEDIIAVFNKVIEKAAIYRAKAPAEYSVGILKGYLRNKIWTVEAIEGEDKQFEAKKQQRQSGWSNRRNNASNEVEWYE</sequence>
<reference evidence="2 3" key="1">
    <citation type="submission" date="2014-04" db="EMBL/GenBank/DDBJ databases">
        <title>Draft Genome Sequence of Lactobacillus animalis 381-IL-28.</title>
        <authorList>
            <person name="Sturino J.M."/>
            <person name="Rajendran M."/>
            <person name="Altermann E."/>
        </authorList>
    </citation>
    <scope>NUCLEOTIDE SEQUENCE [LARGE SCALE GENOMIC DNA]</scope>
    <source>
        <strain evidence="2 3">381-IL-28</strain>
    </source>
</reference>
<protein>
    <recommendedName>
        <fullName evidence="4">Replication protein</fullName>
    </recommendedName>
</protein>
<organism evidence="2 3">
    <name type="scientific">Ligilactobacillus animalis</name>
    <dbReference type="NCBI Taxonomy" id="1605"/>
    <lineage>
        <taxon>Bacteria</taxon>
        <taxon>Bacillati</taxon>
        <taxon>Bacillota</taxon>
        <taxon>Bacilli</taxon>
        <taxon>Lactobacillales</taxon>
        <taxon>Lactobacillaceae</taxon>
        <taxon>Ligilactobacillus</taxon>
    </lineage>
</organism>
<name>A0ABR4RQC4_9LACO</name>
<comment type="caution">
    <text evidence="2">The sequence shown here is derived from an EMBL/GenBank/DDBJ whole genome shotgun (WGS) entry which is preliminary data.</text>
</comment>